<feature type="transmembrane region" description="Helical" evidence="1">
    <location>
        <begin position="9"/>
        <end position="27"/>
    </location>
</feature>
<keyword evidence="1" id="KW-0812">Transmembrane</keyword>
<comment type="caution">
    <text evidence="2">The sequence shown here is derived from an EMBL/GenBank/DDBJ whole genome shotgun (WGS) entry which is preliminary data.</text>
</comment>
<organism evidence="2 3">
    <name type="scientific">Acidipila rosea</name>
    <dbReference type="NCBI Taxonomy" id="768535"/>
    <lineage>
        <taxon>Bacteria</taxon>
        <taxon>Pseudomonadati</taxon>
        <taxon>Acidobacteriota</taxon>
        <taxon>Terriglobia</taxon>
        <taxon>Terriglobales</taxon>
        <taxon>Acidobacteriaceae</taxon>
        <taxon>Acidipila</taxon>
    </lineage>
</organism>
<protein>
    <submittedName>
        <fullName evidence="2">Uncharacterized protein</fullName>
    </submittedName>
</protein>
<proteinExistence type="predicted"/>
<evidence type="ECO:0000313" key="2">
    <source>
        <dbReference type="EMBL" id="TCK70812.1"/>
    </source>
</evidence>
<reference evidence="2 3" key="1">
    <citation type="submission" date="2019-03" db="EMBL/GenBank/DDBJ databases">
        <title>Genomic Encyclopedia of Type Strains, Phase IV (KMG-IV): sequencing the most valuable type-strain genomes for metagenomic binning, comparative biology and taxonomic classification.</title>
        <authorList>
            <person name="Goeker M."/>
        </authorList>
    </citation>
    <scope>NUCLEOTIDE SEQUENCE [LARGE SCALE GENOMIC DNA]</scope>
    <source>
        <strain evidence="2 3">DSM 103428</strain>
    </source>
</reference>
<gene>
    <name evidence="2" type="ORF">C7378_3201</name>
</gene>
<feature type="transmembrane region" description="Helical" evidence="1">
    <location>
        <begin position="205"/>
        <end position="221"/>
    </location>
</feature>
<keyword evidence="1" id="KW-1133">Transmembrane helix</keyword>
<dbReference type="Proteomes" id="UP000295210">
    <property type="component" value="Unassembled WGS sequence"/>
</dbReference>
<keyword evidence="3" id="KW-1185">Reference proteome</keyword>
<dbReference type="RefSeq" id="WP_131998863.1">
    <property type="nucleotide sequence ID" value="NZ_SMGK01000006.1"/>
</dbReference>
<dbReference type="OrthoDB" id="117086at2"/>
<evidence type="ECO:0000313" key="3">
    <source>
        <dbReference type="Proteomes" id="UP000295210"/>
    </source>
</evidence>
<accession>A0A4R1KZ26</accession>
<feature type="transmembrane region" description="Helical" evidence="1">
    <location>
        <begin position="103"/>
        <end position="122"/>
    </location>
</feature>
<feature type="transmembrane region" description="Helical" evidence="1">
    <location>
        <begin position="174"/>
        <end position="193"/>
    </location>
</feature>
<dbReference type="AlphaFoldDB" id="A0A4R1KZ26"/>
<feature type="transmembrane region" description="Helical" evidence="1">
    <location>
        <begin position="33"/>
        <end position="55"/>
    </location>
</feature>
<name>A0A4R1KZ26_9BACT</name>
<feature type="transmembrane region" description="Helical" evidence="1">
    <location>
        <begin position="134"/>
        <end position="154"/>
    </location>
</feature>
<dbReference type="EMBL" id="SMGK01000006">
    <property type="protein sequence ID" value="TCK70812.1"/>
    <property type="molecule type" value="Genomic_DNA"/>
</dbReference>
<evidence type="ECO:0000256" key="1">
    <source>
        <dbReference type="SAM" id="Phobius"/>
    </source>
</evidence>
<feature type="transmembrane region" description="Helical" evidence="1">
    <location>
        <begin position="62"/>
        <end position="83"/>
    </location>
</feature>
<sequence>MNLSRLDDLLWVAGFIGHALLATVLVSKGRWRQFPIFTSSAVFQVLLTAGLFVSYRQNYKALYFWIFWLSSVLDLLFQLGIMYEIARAVLRPTGTWVRDASKAFLSWGLAGALVAVALSFAISPSASSAVQAWIIRANLFTSLLIAELFVAMMFSAHRLGLVWRNHVMGLGQGLGMWALVSLFVGIADSYFGWAQIYKIDYARTFAYLGALVYWTITFWLPEPERKPLSPEMRDYLLALHEKVSYDLSTVRSARNSR</sequence>
<keyword evidence="1" id="KW-0472">Membrane</keyword>